<dbReference type="EMBL" id="RCVZ01000002">
    <property type="protein sequence ID" value="RLQ97317.1"/>
    <property type="molecule type" value="Genomic_DNA"/>
</dbReference>
<keyword evidence="2" id="KW-1185">Reference proteome</keyword>
<evidence type="ECO:0000313" key="2">
    <source>
        <dbReference type="Proteomes" id="UP000276770"/>
    </source>
</evidence>
<evidence type="ECO:0000313" key="1">
    <source>
        <dbReference type="EMBL" id="RLQ97317.1"/>
    </source>
</evidence>
<dbReference type="Pfam" id="PF14398">
    <property type="entry name" value="ATPgrasp_YheCD"/>
    <property type="match status" value="1"/>
</dbReference>
<reference evidence="1 2" key="1">
    <citation type="submission" date="2018-10" db="EMBL/GenBank/DDBJ databases">
        <title>Falsibacillus sp. genome draft.</title>
        <authorList>
            <person name="Shi S."/>
        </authorList>
    </citation>
    <scope>NUCLEOTIDE SEQUENCE [LARGE SCALE GENOMIC DNA]</scope>
    <source>
        <strain evidence="1 2">GY 10110</strain>
    </source>
</reference>
<gene>
    <name evidence="1" type="ORF">D9X91_03985</name>
</gene>
<dbReference type="InterPro" id="IPR026838">
    <property type="entry name" value="YheC/D"/>
</dbReference>
<accession>A0A3L7K2J5</accession>
<dbReference type="AlphaFoldDB" id="A0A3L7K2J5"/>
<proteinExistence type="predicted"/>
<dbReference type="Proteomes" id="UP000276770">
    <property type="component" value="Unassembled WGS sequence"/>
</dbReference>
<comment type="caution">
    <text evidence="1">The sequence shown here is derived from an EMBL/GenBank/DDBJ whole genome shotgun (WGS) entry which is preliminary data.</text>
</comment>
<protein>
    <submittedName>
        <fullName evidence="1">Glutathione synthetase</fullName>
    </submittedName>
</protein>
<dbReference type="OrthoDB" id="7869153at2"/>
<dbReference type="SUPFAM" id="SSF56059">
    <property type="entry name" value="Glutathione synthetase ATP-binding domain-like"/>
    <property type="match status" value="1"/>
</dbReference>
<dbReference type="Gene3D" id="3.30.470.20">
    <property type="entry name" value="ATP-grasp fold, B domain"/>
    <property type="match status" value="1"/>
</dbReference>
<organism evidence="1 2">
    <name type="scientific">Falsibacillus albus</name>
    <dbReference type="NCBI Taxonomy" id="2478915"/>
    <lineage>
        <taxon>Bacteria</taxon>
        <taxon>Bacillati</taxon>
        <taxon>Bacillota</taxon>
        <taxon>Bacilli</taxon>
        <taxon>Bacillales</taxon>
        <taxon>Bacillaceae</taxon>
        <taxon>Falsibacillus</taxon>
    </lineage>
</organism>
<dbReference type="RefSeq" id="WP_121679267.1">
    <property type="nucleotide sequence ID" value="NZ_RCVZ01000002.1"/>
</dbReference>
<name>A0A3L7K2J5_9BACI</name>
<sequence>MNIYYSEKEHIFFHNDEDTFVWGAKDDLLPQMNETSSKRFFLNVADKKVGPLIGILTSKNKKGVLTGNSLLFQKIQAKLQKSGGLSFIFTLEDTYKDRIEGYFYDEPSSRWYRGLFPLPQVVYNRIPFRWAENRDEFNRFKMFLAEQNIPFFNPGFIHKFSLYEVLKKHPSIALHLPETSPSTKGRLEEMLSRHKSIYVKPVKLSQGKGISRISLEKGGDAISYETMEGTKRYATLEDFWTSESPKWKNDDILLQQEITTKTIDGKKYDLRGLVHYSSFGYSLTGIGIRVAGSNKLTTHLKRGGSLFPYEKLKDDAIEDKLSELMKRCGEALTDHYGFFGEFSFDVGIDQEGHIWIFEINSKPMSFDEPLIEQAKIENLIDLFLLIS</sequence>